<protein>
    <submittedName>
        <fullName evidence="2">Uncharacterized protein</fullName>
    </submittedName>
</protein>
<organism evidence="2">
    <name type="scientific">viral metagenome</name>
    <dbReference type="NCBI Taxonomy" id="1070528"/>
    <lineage>
        <taxon>unclassified sequences</taxon>
        <taxon>metagenomes</taxon>
        <taxon>organismal metagenomes</taxon>
    </lineage>
</organism>
<feature type="transmembrane region" description="Helical" evidence="1">
    <location>
        <begin position="12"/>
        <end position="30"/>
    </location>
</feature>
<accession>A0A6C0J0G5</accession>
<name>A0A6C0J0G5_9ZZZZ</name>
<keyword evidence="1" id="KW-1133">Transmembrane helix</keyword>
<proteinExistence type="predicted"/>
<evidence type="ECO:0000256" key="1">
    <source>
        <dbReference type="SAM" id="Phobius"/>
    </source>
</evidence>
<reference evidence="2" key="1">
    <citation type="journal article" date="2020" name="Nature">
        <title>Giant virus diversity and host interactions through global metagenomics.</title>
        <authorList>
            <person name="Schulz F."/>
            <person name="Roux S."/>
            <person name="Paez-Espino D."/>
            <person name="Jungbluth S."/>
            <person name="Walsh D.A."/>
            <person name="Denef V.J."/>
            <person name="McMahon K.D."/>
            <person name="Konstantinidis K.T."/>
            <person name="Eloe-Fadrosh E.A."/>
            <person name="Kyrpides N.C."/>
            <person name="Woyke T."/>
        </authorList>
    </citation>
    <scope>NUCLEOTIDE SEQUENCE</scope>
    <source>
        <strain evidence="2">GVMAG-M-3300025695-21</strain>
    </source>
</reference>
<sequence>MEKILIGGIKVLSIIIIIIIFAVLIKNYIYDYINNNTILEPFESEKKKEEFEDIVPYNTRILYNNRGDLPWNRHSISSSVPYDITVKEEASNAFYYEFNNTDYELKLKEIFKNNCEELIIATDGNKWSKWIDPKILKEDNEKDKIEIDKILTYYDMIFNIVKDKLNNNDIMDLPGDINNPKKIQIVHDVMNRYRYNIDNNNYYIFDIEMILYRAGKLQGKHIKIIATTNGIFVNIIVVKIIGVISEDNIVLYPYTGTDILNKKNMEFDIFTPTKYGNIVSTETNYDNILSGLDKTINSEVEQIMYDKLLKDYNEEDADKSNIIV</sequence>
<dbReference type="EMBL" id="MN740303">
    <property type="protein sequence ID" value="QHT99128.1"/>
    <property type="molecule type" value="Genomic_DNA"/>
</dbReference>
<dbReference type="AlphaFoldDB" id="A0A6C0J0G5"/>
<evidence type="ECO:0000313" key="2">
    <source>
        <dbReference type="EMBL" id="QHT99128.1"/>
    </source>
</evidence>
<keyword evidence="1" id="KW-0812">Transmembrane</keyword>
<keyword evidence="1" id="KW-0472">Membrane</keyword>